<gene>
    <name evidence="2" type="ORF">HPP92_020921</name>
</gene>
<evidence type="ECO:0000313" key="2">
    <source>
        <dbReference type="EMBL" id="KAG0462445.1"/>
    </source>
</evidence>
<evidence type="ECO:0000313" key="3">
    <source>
        <dbReference type="Proteomes" id="UP000639772"/>
    </source>
</evidence>
<dbReference type="AlphaFoldDB" id="A0A835UIY2"/>
<organism evidence="2 3">
    <name type="scientific">Vanilla planifolia</name>
    <name type="common">Vanilla</name>
    <dbReference type="NCBI Taxonomy" id="51239"/>
    <lineage>
        <taxon>Eukaryota</taxon>
        <taxon>Viridiplantae</taxon>
        <taxon>Streptophyta</taxon>
        <taxon>Embryophyta</taxon>
        <taxon>Tracheophyta</taxon>
        <taxon>Spermatophyta</taxon>
        <taxon>Magnoliopsida</taxon>
        <taxon>Liliopsida</taxon>
        <taxon>Asparagales</taxon>
        <taxon>Orchidaceae</taxon>
        <taxon>Vanilloideae</taxon>
        <taxon>Vanilleae</taxon>
        <taxon>Vanilla</taxon>
    </lineage>
</organism>
<sequence>MTPISSSRGRGQKPPPGREALWCHLQGHRWRRRITAPRSLYGSFADAFENTALTPCQLSRHS</sequence>
<evidence type="ECO:0000256" key="1">
    <source>
        <dbReference type="SAM" id="MobiDB-lite"/>
    </source>
</evidence>
<proteinExistence type="predicted"/>
<accession>A0A835UIY2</accession>
<name>A0A835UIY2_VANPL</name>
<feature type="region of interest" description="Disordered" evidence="1">
    <location>
        <begin position="1"/>
        <end position="20"/>
    </location>
</feature>
<dbReference type="Proteomes" id="UP000639772">
    <property type="component" value="Chromosome 11"/>
</dbReference>
<dbReference type="EMBL" id="JADCNM010000011">
    <property type="protein sequence ID" value="KAG0462445.1"/>
    <property type="molecule type" value="Genomic_DNA"/>
</dbReference>
<reference evidence="2 3" key="1">
    <citation type="journal article" date="2020" name="Nat. Food">
        <title>A phased Vanilla planifolia genome enables genetic improvement of flavour and production.</title>
        <authorList>
            <person name="Hasing T."/>
            <person name="Tang H."/>
            <person name="Brym M."/>
            <person name="Khazi F."/>
            <person name="Huang T."/>
            <person name="Chambers A.H."/>
        </authorList>
    </citation>
    <scope>NUCLEOTIDE SEQUENCE [LARGE SCALE GENOMIC DNA]</scope>
    <source>
        <tissue evidence="2">Leaf</tissue>
    </source>
</reference>
<comment type="caution">
    <text evidence="2">The sequence shown here is derived from an EMBL/GenBank/DDBJ whole genome shotgun (WGS) entry which is preliminary data.</text>
</comment>
<protein>
    <submittedName>
        <fullName evidence="2">Uncharacterized protein</fullName>
    </submittedName>
</protein>